<dbReference type="NCBIfam" id="TIGR03550">
    <property type="entry name" value="F420_cofG"/>
    <property type="match status" value="1"/>
</dbReference>
<dbReference type="CDD" id="cd01335">
    <property type="entry name" value="Radical_SAM"/>
    <property type="match status" value="1"/>
</dbReference>
<keyword evidence="13" id="KW-1185">Reference proteome</keyword>
<protein>
    <recommendedName>
        <fullName evidence="3">7,8-didemethyl-8-hydroxy-5-deazariboflavin synthase</fullName>
        <ecNumber evidence="3">4.3.1.32</ecNumber>
    </recommendedName>
</protein>
<dbReference type="PROSITE" id="PS51918">
    <property type="entry name" value="RADICAL_SAM"/>
    <property type="match status" value="1"/>
</dbReference>
<comment type="cofactor">
    <cofactor evidence="1">
        <name>[4Fe-4S] cluster</name>
        <dbReference type="ChEBI" id="CHEBI:49883"/>
    </cofactor>
</comment>
<dbReference type="PANTHER" id="PTHR43076:SF15">
    <property type="entry name" value="7,8-DIDEMETHYL-8-HYDROXY-5-DEAZARIBOFLAVIN SYNTHASE"/>
    <property type="match status" value="1"/>
</dbReference>
<dbReference type="InterPro" id="IPR034405">
    <property type="entry name" value="F420"/>
</dbReference>
<dbReference type="UniPathway" id="UPA00072"/>
<dbReference type="Gene3D" id="3.20.20.70">
    <property type="entry name" value="Aldolase class I"/>
    <property type="match status" value="1"/>
</dbReference>
<evidence type="ECO:0000259" key="11">
    <source>
        <dbReference type="PROSITE" id="PS51918"/>
    </source>
</evidence>
<keyword evidence="9" id="KW-0456">Lyase</keyword>
<comment type="pathway">
    <text evidence="2">Cofactor biosynthesis; coenzyme F0 biosynthesis.</text>
</comment>
<gene>
    <name evidence="12" type="primary">cofG</name>
    <name evidence="12" type="ORF">NSIN_40174</name>
</gene>
<dbReference type="GO" id="GO:0044689">
    <property type="term" value="F:7,8-didemethyl-8-hydroxy-5-deazariboflavin synthase activity"/>
    <property type="evidence" value="ECO:0007669"/>
    <property type="project" value="UniProtKB-EC"/>
</dbReference>
<keyword evidence="6" id="KW-0479">Metal-binding</keyword>
<evidence type="ECO:0000256" key="6">
    <source>
        <dbReference type="ARBA" id="ARBA00022723"/>
    </source>
</evidence>
<dbReference type="InterPro" id="IPR007197">
    <property type="entry name" value="rSAM"/>
</dbReference>
<dbReference type="Proteomes" id="UP000232412">
    <property type="component" value="Unassembled WGS sequence"/>
</dbReference>
<dbReference type="InterPro" id="IPR058240">
    <property type="entry name" value="rSAM_sf"/>
</dbReference>
<dbReference type="GO" id="GO:0051539">
    <property type="term" value="F:4 iron, 4 sulfur cluster binding"/>
    <property type="evidence" value="ECO:0007669"/>
    <property type="project" value="UniProtKB-KW"/>
</dbReference>
<dbReference type="AlphaFoldDB" id="A0A2H1EJ13"/>
<dbReference type="SFLD" id="SFLDG01388">
    <property type="entry name" value="7_8-didemethyl-8-hydroxy-5-dea"/>
    <property type="match status" value="1"/>
</dbReference>
<name>A0A2H1EJ13_9ARCH</name>
<evidence type="ECO:0000313" key="12">
    <source>
        <dbReference type="EMBL" id="SHO47670.1"/>
    </source>
</evidence>
<dbReference type="EMBL" id="FRFC01000005">
    <property type="protein sequence ID" value="SHO47670.1"/>
    <property type="molecule type" value="Genomic_DNA"/>
</dbReference>
<dbReference type="Pfam" id="PF04055">
    <property type="entry name" value="Radical_SAM"/>
    <property type="match status" value="1"/>
</dbReference>
<organism evidence="12 13">
    <name type="scientific">Nitrosotalea sinensis</name>
    <dbReference type="NCBI Taxonomy" id="1499975"/>
    <lineage>
        <taxon>Archaea</taxon>
        <taxon>Nitrososphaerota</taxon>
        <taxon>Nitrososphaeria</taxon>
        <taxon>Nitrosotaleales</taxon>
        <taxon>Nitrosotaleaceae</taxon>
        <taxon>Nitrosotalea</taxon>
    </lineage>
</organism>
<dbReference type="HAMAP" id="MF_01611">
    <property type="entry name" value="FO_synth_sub1"/>
    <property type="match status" value="1"/>
</dbReference>
<dbReference type="SFLD" id="SFLDG01064">
    <property type="entry name" value="F420__menaquinone_cofactor_bio"/>
    <property type="match status" value="1"/>
</dbReference>
<dbReference type="SFLD" id="SFLDS00029">
    <property type="entry name" value="Radical_SAM"/>
    <property type="match status" value="1"/>
</dbReference>
<dbReference type="PANTHER" id="PTHR43076">
    <property type="entry name" value="FO SYNTHASE (COFH)"/>
    <property type="match status" value="1"/>
</dbReference>
<evidence type="ECO:0000256" key="1">
    <source>
        <dbReference type="ARBA" id="ARBA00001966"/>
    </source>
</evidence>
<dbReference type="NCBIfam" id="NF004884">
    <property type="entry name" value="PRK06245.1"/>
    <property type="match status" value="1"/>
</dbReference>
<keyword evidence="4" id="KW-0004">4Fe-4S</keyword>
<dbReference type="OrthoDB" id="35347at2157"/>
<evidence type="ECO:0000256" key="7">
    <source>
        <dbReference type="ARBA" id="ARBA00023004"/>
    </source>
</evidence>
<dbReference type="SFLD" id="SFLDF00294">
    <property type="entry name" value="7_8-didemethyl-8-hydroxy-5-dea"/>
    <property type="match status" value="1"/>
</dbReference>
<keyword evidence="5" id="KW-0949">S-adenosyl-L-methionine</keyword>
<evidence type="ECO:0000256" key="5">
    <source>
        <dbReference type="ARBA" id="ARBA00022691"/>
    </source>
</evidence>
<evidence type="ECO:0000256" key="10">
    <source>
        <dbReference type="ARBA" id="ARBA00048974"/>
    </source>
</evidence>
<dbReference type="InterPro" id="IPR006638">
    <property type="entry name" value="Elp3/MiaA/NifB-like_rSAM"/>
</dbReference>
<evidence type="ECO:0000256" key="9">
    <source>
        <dbReference type="ARBA" id="ARBA00023239"/>
    </source>
</evidence>
<keyword evidence="12" id="KW-0808">Transferase</keyword>
<accession>A0A2H1EJ13</accession>
<evidence type="ECO:0000256" key="8">
    <source>
        <dbReference type="ARBA" id="ARBA00023014"/>
    </source>
</evidence>
<evidence type="ECO:0000256" key="2">
    <source>
        <dbReference type="ARBA" id="ARBA00004712"/>
    </source>
</evidence>
<proteinExistence type="inferred from homology"/>
<evidence type="ECO:0000256" key="3">
    <source>
        <dbReference type="ARBA" id="ARBA00012126"/>
    </source>
</evidence>
<keyword evidence="8" id="KW-0411">Iron-sulfur</keyword>
<comment type="catalytic activity">
    <reaction evidence="10">
        <text>5-amino-5-(4-hydroxybenzyl)-6-(D-ribitylimino)-5,6-dihydrouracil + S-adenosyl-L-methionine = 7,8-didemethyl-8-hydroxy-5-deazariboflavin + 5'-deoxyadenosine + L-methionine + NH4(+) + H(+)</text>
        <dbReference type="Rhea" id="RHEA:55204"/>
        <dbReference type="ChEBI" id="CHEBI:15378"/>
        <dbReference type="ChEBI" id="CHEBI:17319"/>
        <dbReference type="ChEBI" id="CHEBI:28938"/>
        <dbReference type="ChEBI" id="CHEBI:57844"/>
        <dbReference type="ChEBI" id="CHEBI:59789"/>
        <dbReference type="ChEBI" id="CHEBI:59904"/>
        <dbReference type="ChEBI" id="CHEBI:85936"/>
        <dbReference type="EC" id="4.3.1.32"/>
    </reaction>
</comment>
<dbReference type="InterPro" id="IPR019939">
    <property type="entry name" value="CofG_family"/>
</dbReference>
<dbReference type="GO" id="GO:0046872">
    <property type="term" value="F:metal ion binding"/>
    <property type="evidence" value="ECO:0007669"/>
    <property type="project" value="UniProtKB-KW"/>
</dbReference>
<evidence type="ECO:0000256" key="4">
    <source>
        <dbReference type="ARBA" id="ARBA00022485"/>
    </source>
</evidence>
<dbReference type="InterPro" id="IPR013785">
    <property type="entry name" value="Aldolase_TIM"/>
</dbReference>
<feature type="domain" description="Radical SAM core" evidence="11">
    <location>
        <begin position="55"/>
        <end position="298"/>
    </location>
</feature>
<sequence length="389" mass="44401">MSNLILRSEILNRLVDGRTPSREEAHAIYQDAKDDPLEIYKVSQFLRTKNKGITVTYSRKAFFNLINLCRDTCSYCTYKSEPNQAKLSMMSKNEVTELVNIAKKYHCTEALFVTGERPEQKYQEAKEWLKKNGFSSTAEYLAEASDIALKGGLFPHTNAGNLTKDEMRQLRETNVSLGLMLENASKRLAEEGMPHQFAPSKNPSARIKTLQNAGELDIPMTTGLLVGIGESPEELIDSIYVIKEIHERYHNIQEIILQNFHPKQDTLMRSNPTPHERYFKTIVALTRIIMPDMNIQIPPNLSPASYSSFLSTGINDWGGISPITQDYVNPEFPWPKIEEVDKRCTEAGFNLRARFPVYPEFFGMVNHTLREKMYAVADSDNLVNKEYSK</sequence>
<dbReference type="GO" id="GO:0016765">
    <property type="term" value="F:transferase activity, transferring alkyl or aryl (other than methyl) groups"/>
    <property type="evidence" value="ECO:0007669"/>
    <property type="project" value="InterPro"/>
</dbReference>
<evidence type="ECO:0000313" key="13">
    <source>
        <dbReference type="Proteomes" id="UP000232412"/>
    </source>
</evidence>
<reference evidence="13" key="1">
    <citation type="submission" date="2016-12" db="EMBL/GenBank/DDBJ databases">
        <authorList>
            <person name="Herbold C."/>
        </authorList>
    </citation>
    <scope>NUCLEOTIDE SEQUENCE [LARGE SCALE GENOMIC DNA]</scope>
</reference>
<keyword evidence="7" id="KW-0408">Iron</keyword>
<dbReference type="RefSeq" id="WP_101010770.1">
    <property type="nucleotide sequence ID" value="NZ_FRFC01000005.1"/>
</dbReference>
<dbReference type="SMART" id="SM00729">
    <property type="entry name" value="Elp3"/>
    <property type="match status" value="1"/>
</dbReference>
<dbReference type="EC" id="4.3.1.32" evidence="3"/>
<dbReference type="SUPFAM" id="SSF102114">
    <property type="entry name" value="Radical SAM enzymes"/>
    <property type="match status" value="1"/>
</dbReference>